<evidence type="ECO:0000313" key="2">
    <source>
        <dbReference type="EMBL" id="RXH72721.1"/>
    </source>
</evidence>
<feature type="compositionally biased region" description="Polar residues" evidence="1">
    <location>
        <begin position="152"/>
        <end position="170"/>
    </location>
</feature>
<dbReference type="AlphaFoldDB" id="A0A498HU95"/>
<dbReference type="Proteomes" id="UP000290289">
    <property type="component" value="Chromosome 15"/>
</dbReference>
<feature type="compositionally biased region" description="Low complexity" evidence="1">
    <location>
        <begin position="46"/>
        <end position="63"/>
    </location>
</feature>
<dbReference type="PANTHER" id="PTHR33871">
    <property type="entry name" value="OS05G0503100 PROTEIN-RELATED"/>
    <property type="match status" value="1"/>
</dbReference>
<comment type="caution">
    <text evidence="2">The sequence shown here is derived from an EMBL/GenBank/DDBJ whole genome shotgun (WGS) entry which is preliminary data.</text>
</comment>
<evidence type="ECO:0000313" key="3">
    <source>
        <dbReference type="Proteomes" id="UP000290289"/>
    </source>
</evidence>
<feature type="compositionally biased region" description="Low complexity" evidence="1">
    <location>
        <begin position="189"/>
        <end position="201"/>
    </location>
</feature>
<reference evidence="2 3" key="1">
    <citation type="submission" date="2018-10" db="EMBL/GenBank/DDBJ databases">
        <title>A high-quality apple genome assembly.</title>
        <authorList>
            <person name="Hu J."/>
        </authorList>
    </citation>
    <scope>NUCLEOTIDE SEQUENCE [LARGE SCALE GENOMIC DNA]</scope>
    <source>
        <strain evidence="3">cv. HFTH1</strain>
        <tissue evidence="2">Young leaf</tissue>
    </source>
</reference>
<sequence length="317" mass="34923">MGSCISKCTPKKHFLQEFNNVQDKLIISQPPPRITIPPISASNKISPCPQSPSNSTSSASSFPCTTSTSYTSASSLSSALSSASSASSSKIDRSFSNEFLWSCYKENPHVIRINSIKDASFSRFSPSALPQKPVSATVVNKKPLPNLKRANVSVTPQKRVRSSSPNSLGRQKSFRKEPERPMISAYSHPSRTLRSPSPSRRFNMPIPPKELNHLRPNSALNVRPAGSYCCATDQREAGTKSTSKTCIEPHNPYANYNNSSRRLRPCLNSRETEMRIHRITSKIDEVAAGEALADYMDSLPAEDIDNPLISLDCFIFL</sequence>
<dbReference type="OrthoDB" id="1745046at2759"/>
<dbReference type="PANTHER" id="PTHR33871:SF18">
    <property type="entry name" value="F24J8.12 PROTEIN"/>
    <property type="match status" value="1"/>
</dbReference>
<dbReference type="EMBL" id="RDQH01000341">
    <property type="protein sequence ID" value="RXH72721.1"/>
    <property type="molecule type" value="Genomic_DNA"/>
</dbReference>
<protein>
    <submittedName>
        <fullName evidence="2">Uncharacterized protein</fullName>
    </submittedName>
</protein>
<evidence type="ECO:0000256" key="1">
    <source>
        <dbReference type="SAM" id="MobiDB-lite"/>
    </source>
</evidence>
<gene>
    <name evidence="2" type="ORF">DVH24_012405</name>
</gene>
<keyword evidence="3" id="KW-1185">Reference proteome</keyword>
<feature type="region of interest" description="Disordered" evidence="1">
    <location>
        <begin position="29"/>
        <end position="63"/>
    </location>
</feature>
<accession>A0A498HU95</accession>
<proteinExistence type="predicted"/>
<feature type="region of interest" description="Disordered" evidence="1">
    <location>
        <begin position="147"/>
        <end position="201"/>
    </location>
</feature>
<dbReference type="KEGG" id="mdm:103400174"/>
<name>A0A498HU95_MALDO</name>
<organism evidence="2 3">
    <name type="scientific">Malus domestica</name>
    <name type="common">Apple</name>
    <name type="synonym">Pyrus malus</name>
    <dbReference type="NCBI Taxonomy" id="3750"/>
    <lineage>
        <taxon>Eukaryota</taxon>
        <taxon>Viridiplantae</taxon>
        <taxon>Streptophyta</taxon>
        <taxon>Embryophyta</taxon>
        <taxon>Tracheophyta</taxon>
        <taxon>Spermatophyta</taxon>
        <taxon>Magnoliopsida</taxon>
        <taxon>eudicotyledons</taxon>
        <taxon>Gunneridae</taxon>
        <taxon>Pentapetalae</taxon>
        <taxon>rosids</taxon>
        <taxon>fabids</taxon>
        <taxon>Rosales</taxon>
        <taxon>Rosaceae</taxon>
        <taxon>Amygdaloideae</taxon>
        <taxon>Maleae</taxon>
        <taxon>Malus</taxon>
    </lineage>
</organism>